<accession>A0AC60PAL1</accession>
<dbReference type="EMBL" id="JABSTQ010010963">
    <property type="protein sequence ID" value="KAG0416336.1"/>
    <property type="molecule type" value="Genomic_DNA"/>
</dbReference>
<feature type="non-terminal residue" evidence="1">
    <location>
        <position position="1"/>
    </location>
</feature>
<organism evidence="1 2">
    <name type="scientific">Ixodes persulcatus</name>
    <name type="common">Taiga tick</name>
    <dbReference type="NCBI Taxonomy" id="34615"/>
    <lineage>
        <taxon>Eukaryota</taxon>
        <taxon>Metazoa</taxon>
        <taxon>Ecdysozoa</taxon>
        <taxon>Arthropoda</taxon>
        <taxon>Chelicerata</taxon>
        <taxon>Arachnida</taxon>
        <taxon>Acari</taxon>
        <taxon>Parasitiformes</taxon>
        <taxon>Ixodida</taxon>
        <taxon>Ixodoidea</taxon>
        <taxon>Ixodidae</taxon>
        <taxon>Ixodinae</taxon>
        <taxon>Ixodes</taxon>
    </lineage>
</organism>
<protein>
    <submittedName>
        <fullName evidence="1">Uncharacterized protein</fullName>
    </submittedName>
</protein>
<evidence type="ECO:0000313" key="1">
    <source>
        <dbReference type="EMBL" id="KAG0416336.1"/>
    </source>
</evidence>
<keyword evidence="2" id="KW-1185">Reference proteome</keyword>
<name>A0AC60PAL1_IXOPE</name>
<gene>
    <name evidence="1" type="ORF">HPB47_006552</name>
</gene>
<evidence type="ECO:0000313" key="2">
    <source>
        <dbReference type="Proteomes" id="UP000805193"/>
    </source>
</evidence>
<dbReference type="Proteomes" id="UP000805193">
    <property type="component" value="Unassembled WGS sequence"/>
</dbReference>
<reference evidence="1 2" key="1">
    <citation type="journal article" date="2020" name="Cell">
        <title>Large-Scale Comparative Analyses of Tick Genomes Elucidate Their Genetic Diversity and Vector Capacities.</title>
        <authorList>
            <consortium name="Tick Genome and Microbiome Consortium (TIGMIC)"/>
            <person name="Jia N."/>
            <person name="Wang J."/>
            <person name="Shi W."/>
            <person name="Du L."/>
            <person name="Sun Y."/>
            <person name="Zhan W."/>
            <person name="Jiang J.F."/>
            <person name="Wang Q."/>
            <person name="Zhang B."/>
            <person name="Ji P."/>
            <person name="Bell-Sakyi L."/>
            <person name="Cui X.M."/>
            <person name="Yuan T.T."/>
            <person name="Jiang B.G."/>
            <person name="Yang W.F."/>
            <person name="Lam T.T."/>
            <person name="Chang Q.C."/>
            <person name="Ding S.J."/>
            <person name="Wang X.J."/>
            <person name="Zhu J.G."/>
            <person name="Ruan X.D."/>
            <person name="Zhao L."/>
            <person name="Wei J.T."/>
            <person name="Ye R.Z."/>
            <person name="Que T.C."/>
            <person name="Du C.H."/>
            <person name="Zhou Y.H."/>
            <person name="Cheng J.X."/>
            <person name="Dai P.F."/>
            <person name="Guo W.B."/>
            <person name="Han X.H."/>
            <person name="Huang E.J."/>
            <person name="Li L.F."/>
            <person name="Wei W."/>
            <person name="Gao Y.C."/>
            <person name="Liu J.Z."/>
            <person name="Shao H.Z."/>
            <person name="Wang X."/>
            <person name="Wang C.C."/>
            <person name="Yang T.C."/>
            <person name="Huo Q.B."/>
            <person name="Li W."/>
            <person name="Chen H.Y."/>
            <person name="Chen S.E."/>
            <person name="Zhou L.G."/>
            <person name="Ni X.B."/>
            <person name="Tian J.H."/>
            <person name="Sheng Y."/>
            <person name="Liu T."/>
            <person name="Pan Y.S."/>
            <person name="Xia L.Y."/>
            <person name="Li J."/>
            <person name="Zhao F."/>
            <person name="Cao W.C."/>
        </authorList>
    </citation>
    <scope>NUCLEOTIDE SEQUENCE [LARGE SCALE GENOMIC DNA]</scope>
    <source>
        <strain evidence="1">Iper-2018</strain>
    </source>
</reference>
<comment type="caution">
    <text evidence="1">The sequence shown here is derived from an EMBL/GenBank/DDBJ whole genome shotgun (WGS) entry which is preliminary data.</text>
</comment>
<proteinExistence type="predicted"/>
<sequence>PGFGTLTPELGPRVATIVVSSTLILGVDPDVAFRSRAMSHYLGLSAVLLVCLAVTAYSQTFQYSRGWTNGKRRVAEMPLVGVPVRASNDHRALEEVLSKFVLDFASQNPVKMASVSRAALVFLLLGLLVVQHAQCQITFSKNWQPGKRGEMCSQREAQAVIKLRQVLLVSGFLRF</sequence>